<accession>A0A1G5M8Q1</accession>
<reference evidence="2 3" key="1">
    <citation type="submission" date="2016-10" db="EMBL/GenBank/DDBJ databases">
        <authorList>
            <person name="de Groot N.N."/>
        </authorList>
    </citation>
    <scope>NUCLEOTIDE SEQUENCE [LARGE SCALE GENOMIC DNA]</scope>
    <source>
        <strain evidence="2 3">DSM 2698</strain>
    </source>
</reference>
<protein>
    <submittedName>
        <fullName evidence="2">L-lactate dehydrogenase complex protein LldG</fullName>
    </submittedName>
</protein>
<dbReference type="Pfam" id="PF02589">
    <property type="entry name" value="LUD_dom"/>
    <property type="match status" value="1"/>
</dbReference>
<dbReference type="InterPro" id="IPR037171">
    <property type="entry name" value="NagB/RpiA_transferase-like"/>
</dbReference>
<sequence length="225" mass="24351">MSQRETVLGKIRRGLASAKTAEARRDAVAQRLGQHPANTVPARGHVGQQARLDLFAKMAGKVSATVERVASASDLPETVAEYLRARNLPSDLRMGADRRLADLPWEKVPQLEVKHGPSDGRDHVGLSHAFGGAAETGTLFLLSGPDNPTTLNFLPDHHVVVVRASDIVGDYETLWNRLREHSGDDVLPRTVNLITGPSRSADIEQTLLLGAHGPRALHILIVEDA</sequence>
<evidence type="ECO:0000313" key="2">
    <source>
        <dbReference type="EMBL" id="SCZ21486.1"/>
    </source>
</evidence>
<dbReference type="OrthoDB" id="9794157at2"/>
<dbReference type="InterPro" id="IPR003741">
    <property type="entry name" value="LUD_dom"/>
</dbReference>
<gene>
    <name evidence="2" type="ORF">SAMN03080610_00272</name>
</gene>
<dbReference type="AlphaFoldDB" id="A0A1G5M8Q1"/>
<proteinExistence type="predicted"/>
<dbReference type="PANTHER" id="PTHR43682:SF1">
    <property type="entry name" value="LACTATE UTILIZATION PROTEIN C"/>
    <property type="match status" value="1"/>
</dbReference>
<name>A0A1G5M8Q1_AFIMA</name>
<dbReference type="Proteomes" id="UP000199347">
    <property type="component" value="Unassembled WGS sequence"/>
</dbReference>
<dbReference type="SUPFAM" id="SSF100950">
    <property type="entry name" value="NagB/RpiA/CoA transferase-like"/>
    <property type="match status" value="1"/>
</dbReference>
<organism evidence="2 3">
    <name type="scientific">Afifella marina DSM 2698</name>
    <dbReference type="NCBI Taxonomy" id="1120955"/>
    <lineage>
        <taxon>Bacteria</taxon>
        <taxon>Pseudomonadati</taxon>
        <taxon>Pseudomonadota</taxon>
        <taxon>Alphaproteobacteria</taxon>
        <taxon>Hyphomicrobiales</taxon>
        <taxon>Afifellaceae</taxon>
        <taxon>Afifella</taxon>
    </lineage>
</organism>
<dbReference type="PANTHER" id="PTHR43682">
    <property type="entry name" value="LACTATE UTILIZATION PROTEIN C"/>
    <property type="match status" value="1"/>
</dbReference>
<evidence type="ECO:0000313" key="3">
    <source>
        <dbReference type="Proteomes" id="UP000199347"/>
    </source>
</evidence>
<dbReference type="EMBL" id="FMVW01000001">
    <property type="protein sequence ID" value="SCZ21486.1"/>
    <property type="molecule type" value="Genomic_DNA"/>
</dbReference>
<evidence type="ECO:0000259" key="1">
    <source>
        <dbReference type="Pfam" id="PF02589"/>
    </source>
</evidence>
<dbReference type="STRING" id="1120955.SAMN03080610_00272"/>
<feature type="domain" description="LUD" evidence="1">
    <location>
        <begin position="123"/>
        <end position="222"/>
    </location>
</feature>
<dbReference type="Gene3D" id="3.40.50.10420">
    <property type="entry name" value="NagB/RpiA/CoA transferase-like"/>
    <property type="match status" value="1"/>
</dbReference>
<dbReference type="RefSeq" id="WP_092809093.1">
    <property type="nucleotide sequence ID" value="NZ_FMVW01000001.1"/>
</dbReference>
<dbReference type="InterPro" id="IPR024185">
    <property type="entry name" value="FTHF_cligase-like_sf"/>
</dbReference>
<keyword evidence="3" id="KW-1185">Reference proteome</keyword>